<proteinExistence type="predicted"/>
<dbReference type="EMBL" id="QRCT01000028">
    <property type="protein sequence ID" value="RDU23400.1"/>
    <property type="molecule type" value="Genomic_DNA"/>
</dbReference>
<reference evidence="1 2" key="1">
    <citation type="submission" date="2018-07" db="EMBL/GenBank/DDBJ databases">
        <title>Anaerosacharophilus polymeroproducens gen. nov. sp. nov., an anaerobic bacterium isolated from salt field.</title>
        <authorList>
            <person name="Kim W."/>
            <person name="Yang S.-H."/>
            <person name="Oh J."/>
            <person name="Lee J.-H."/>
            <person name="Kwon K.K."/>
        </authorList>
    </citation>
    <scope>NUCLEOTIDE SEQUENCE [LARGE SCALE GENOMIC DNA]</scope>
    <source>
        <strain evidence="1 2">MCWD5</strain>
    </source>
</reference>
<sequence length="217" mass="25185">MLHNYGRGYIMKKMCCIKNKIVAIMLMICFVGGTVLTCPQKVYASKAKSIYCYDDEIMNQIYYGFKIEKKNGAYYAKYTWSGKNNTVLLSRNKKMTFDEFGKKLGFKIITNKRKRKITTTEYELKKYGTSALIAFICQDVNWLTGFAAAVATDKALEQILRKPGTYKFVRKQAILITNFLGLEKTHVVVILTKVKKKINGKWKTIQKMNDPFYLTWY</sequence>
<evidence type="ECO:0000313" key="2">
    <source>
        <dbReference type="Proteomes" id="UP000255036"/>
    </source>
</evidence>
<dbReference type="AlphaFoldDB" id="A0A371AV99"/>
<protein>
    <submittedName>
        <fullName evidence="1">Uncharacterized protein</fullName>
    </submittedName>
</protein>
<name>A0A371AV99_9FIRM</name>
<comment type="caution">
    <text evidence="1">The sequence shown here is derived from an EMBL/GenBank/DDBJ whole genome shotgun (WGS) entry which is preliminary data.</text>
</comment>
<accession>A0A371AV99</accession>
<keyword evidence="2" id="KW-1185">Reference proteome</keyword>
<evidence type="ECO:0000313" key="1">
    <source>
        <dbReference type="EMBL" id="RDU23400.1"/>
    </source>
</evidence>
<gene>
    <name evidence="1" type="ORF">DWV06_10120</name>
</gene>
<organism evidence="1 2">
    <name type="scientific">Anaerosacchariphilus polymeriproducens</name>
    <dbReference type="NCBI Taxonomy" id="1812858"/>
    <lineage>
        <taxon>Bacteria</taxon>
        <taxon>Bacillati</taxon>
        <taxon>Bacillota</taxon>
        <taxon>Clostridia</taxon>
        <taxon>Lachnospirales</taxon>
        <taxon>Lachnospiraceae</taxon>
        <taxon>Anaerosacchariphilus</taxon>
    </lineage>
</organism>
<dbReference type="Proteomes" id="UP000255036">
    <property type="component" value="Unassembled WGS sequence"/>
</dbReference>